<proteinExistence type="predicted"/>
<keyword evidence="1" id="KW-0732">Signal</keyword>
<dbReference type="SUPFAM" id="SSF141072">
    <property type="entry name" value="CalX-like"/>
    <property type="match status" value="1"/>
</dbReference>
<comment type="caution">
    <text evidence="2">The sequence shown here is derived from an EMBL/GenBank/DDBJ whole genome shotgun (WGS) entry which is preliminary data.</text>
</comment>
<sequence>MKIIKLLSIFLMGLSFAACSDDNSLNSISGLTVGFSQPTMDISEKSNVVNVPLTLSGENNGPVKVNLVLKETSGTLVENDKTVILTSTNLVIPEGVNMVDAEVLCKIETQSDDFDRFFILEITSAEGAEVSTSICKININEVVDPFYKLIGKYTFSGVSIAGENPVNMSFDVELIEDKPGKSYMVKGFTGYLAETSFVGENGEYWTLEYNESDKSLSLVKGDYFAKAVPFGGDLGPCDCCVMPVEISGNNVIEKNAWNATWNDSFTTITFEENTIFAGGICKNGEFVAFYDLITNVVLTKK</sequence>
<dbReference type="Proteomes" id="UP000783796">
    <property type="component" value="Unassembled WGS sequence"/>
</dbReference>
<reference evidence="2" key="2">
    <citation type="submission" date="2021-04" db="EMBL/GenBank/DDBJ databases">
        <authorList>
            <person name="Gilroy R."/>
        </authorList>
    </citation>
    <scope>NUCLEOTIDE SEQUENCE</scope>
    <source>
        <strain evidence="2">G4-2901</strain>
    </source>
</reference>
<dbReference type="InterPro" id="IPR038081">
    <property type="entry name" value="CalX-like_sf"/>
</dbReference>
<evidence type="ECO:0008006" key="4">
    <source>
        <dbReference type="Google" id="ProtNLM"/>
    </source>
</evidence>
<dbReference type="PROSITE" id="PS51257">
    <property type="entry name" value="PROKAR_LIPOPROTEIN"/>
    <property type="match status" value="1"/>
</dbReference>
<evidence type="ECO:0000313" key="3">
    <source>
        <dbReference type="Proteomes" id="UP000783796"/>
    </source>
</evidence>
<evidence type="ECO:0000256" key="1">
    <source>
        <dbReference type="SAM" id="SignalP"/>
    </source>
</evidence>
<gene>
    <name evidence="2" type="ORF">H9777_09995</name>
</gene>
<evidence type="ECO:0000313" key="2">
    <source>
        <dbReference type="EMBL" id="MBU3838618.1"/>
    </source>
</evidence>
<organism evidence="2 3">
    <name type="scientific">Candidatus Phocaeicola faecigallinarum</name>
    <dbReference type="NCBI Taxonomy" id="2838732"/>
    <lineage>
        <taxon>Bacteria</taxon>
        <taxon>Pseudomonadati</taxon>
        <taxon>Bacteroidota</taxon>
        <taxon>Bacteroidia</taxon>
        <taxon>Bacteroidales</taxon>
        <taxon>Bacteroidaceae</taxon>
        <taxon>Phocaeicola</taxon>
    </lineage>
</organism>
<reference evidence="2" key="1">
    <citation type="journal article" date="2021" name="PeerJ">
        <title>Extensive microbial diversity within the chicken gut microbiome revealed by metagenomics and culture.</title>
        <authorList>
            <person name="Gilroy R."/>
            <person name="Ravi A."/>
            <person name="Getino M."/>
            <person name="Pursley I."/>
            <person name="Horton D.L."/>
            <person name="Alikhan N.F."/>
            <person name="Baker D."/>
            <person name="Gharbi K."/>
            <person name="Hall N."/>
            <person name="Watson M."/>
            <person name="Adriaenssens E.M."/>
            <person name="Foster-Nyarko E."/>
            <person name="Jarju S."/>
            <person name="Secka A."/>
            <person name="Antonio M."/>
            <person name="Oren A."/>
            <person name="Chaudhuri R.R."/>
            <person name="La Ragione R."/>
            <person name="Hildebrand F."/>
            <person name="Pallen M.J."/>
        </authorList>
    </citation>
    <scope>NUCLEOTIDE SEQUENCE</scope>
    <source>
        <strain evidence="2">G4-2901</strain>
    </source>
</reference>
<feature type="signal peptide" evidence="1">
    <location>
        <begin position="1"/>
        <end position="17"/>
    </location>
</feature>
<accession>A0A948WZP2</accession>
<dbReference type="AlphaFoldDB" id="A0A948WZP2"/>
<dbReference type="EMBL" id="JAHLFW010000081">
    <property type="protein sequence ID" value="MBU3838618.1"/>
    <property type="molecule type" value="Genomic_DNA"/>
</dbReference>
<feature type="chain" id="PRO_5036923559" description="Calx-beta domain-containing protein" evidence="1">
    <location>
        <begin position="18"/>
        <end position="301"/>
    </location>
</feature>
<dbReference type="Gene3D" id="2.60.40.2030">
    <property type="match status" value="1"/>
</dbReference>
<name>A0A948WZP2_9BACT</name>
<protein>
    <recommendedName>
        <fullName evidence="4">Calx-beta domain-containing protein</fullName>
    </recommendedName>
</protein>